<feature type="compositionally biased region" description="Basic residues" evidence="1">
    <location>
        <begin position="26"/>
        <end position="35"/>
    </location>
</feature>
<dbReference type="GeneID" id="80266049"/>
<sequence length="41" mass="4666">MAQRPYDATKEHAPVDKTRLKDSKGRHPNKGRKDKHPVSGK</sequence>
<keyword evidence="3" id="KW-1185">Reference proteome</keyword>
<dbReference type="EMBL" id="OM982620">
    <property type="protein sequence ID" value="UOL48472.1"/>
    <property type="molecule type" value="Genomic_DNA"/>
</dbReference>
<reference evidence="2 3" key="1">
    <citation type="submission" date="2022-02" db="EMBL/GenBank/DDBJ databases">
        <authorList>
            <person name="Gylling M."/>
        </authorList>
    </citation>
    <scope>NUCLEOTIDE SEQUENCE [LARGE SCALE GENOMIC DNA]</scope>
</reference>
<proteinExistence type="predicted"/>
<evidence type="ECO:0000313" key="3">
    <source>
        <dbReference type="Proteomes" id="UP000831298"/>
    </source>
</evidence>
<evidence type="ECO:0000256" key="1">
    <source>
        <dbReference type="SAM" id="MobiDB-lite"/>
    </source>
</evidence>
<protein>
    <submittedName>
        <fullName evidence="2">Uncharacterized protein</fullName>
    </submittedName>
</protein>
<dbReference type="KEGG" id="vg:80266049"/>
<feature type="region of interest" description="Disordered" evidence="1">
    <location>
        <begin position="1"/>
        <end position="41"/>
    </location>
</feature>
<evidence type="ECO:0000313" key="2">
    <source>
        <dbReference type="EMBL" id="UOL48472.1"/>
    </source>
</evidence>
<dbReference type="RefSeq" id="YP_010766428.1">
    <property type="nucleotide sequence ID" value="NC_073679.1"/>
</dbReference>
<organism evidence="2 3">
    <name type="scientific">Pseudomonas phage Kremar</name>
    <dbReference type="NCBI Taxonomy" id="2928831"/>
    <lineage>
        <taxon>Viruses</taxon>
        <taxon>Duplodnaviria</taxon>
        <taxon>Heunggongvirae</taxon>
        <taxon>Uroviricota</taxon>
        <taxon>Caudoviricetes</taxon>
        <taxon>Vandenendeviridae</taxon>
        <taxon>Gorskivirinae</taxon>
        <taxon>Kremarvirus</taxon>
        <taxon>Kremarvirus kremar</taxon>
    </lineage>
</organism>
<accession>A0AAE9KGE5</accession>
<feature type="compositionally biased region" description="Basic and acidic residues" evidence="1">
    <location>
        <begin position="7"/>
        <end position="25"/>
    </location>
</feature>
<dbReference type="Proteomes" id="UP000831298">
    <property type="component" value="Segment"/>
</dbReference>
<name>A0AAE9KGE5_9CAUD</name>